<comment type="caution">
    <text evidence="1">The sequence shown here is derived from an EMBL/GenBank/DDBJ whole genome shotgun (WGS) entry which is preliminary data.</text>
</comment>
<protein>
    <submittedName>
        <fullName evidence="1">Uncharacterized protein</fullName>
    </submittedName>
</protein>
<sequence length="247" mass="29563">MLEEVKKVGKPFVFRYRPNNDFTLDEIKKSYVYFQKRELLNDPLDSTPDLIDLKKINYTKLFKAFELIVGKEKKEYLERRLSPVHLETTIRELIPKFINKHGIACFSMLPGINMPLLTNYANNHEGLYLQYNIDLDSEFFKGLRLINYQNELKKIPVELVENENDIFKIFYLKQKNWEYEQELRLIKEDFGKHKINRKSLRNIVCGYNCSEEYLGKVLEANMLNDHVSVWIMEKPTEHNRLKLHLIK</sequence>
<reference evidence="1 2" key="1">
    <citation type="submission" date="2019-09" db="EMBL/GenBank/DDBJ databases">
        <authorList>
            <person name="Cao W.R."/>
        </authorList>
    </citation>
    <scope>NUCLEOTIDE SEQUENCE [LARGE SCALE GENOMIC DNA]</scope>
    <source>
        <strain evidence="1 2">B1N29</strain>
    </source>
</reference>
<dbReference type="Proteomes" id="UP000441333">
    <property type="component" value="Unassembled WGS sequence"/>
</dbReference>
<dbReference type="AlphaFoldDB" id="A0A6N6MIS2"/>
<keyword evidence="2" id="KW-1185">Reference proteome</keyword>
<evidence type="ECO:0000313" key="2">
    <source>
        <dbReference type="Proteomes" id="UP000441333"/>
    </source>
</evidence>
<evidence type="ECO:0000313" key="1">
    <source>
        <dbReference type="EMBL" id="KAB1068979.1"/>
    </source>
</evidence>
<dbReference type="EMBL" id="WAAT01000028">
    <property type="protein sequence ID" value="KAB1068979.1"/>
    <property type="molecule type" value="Genomic_DNA"/>
</dbReference>
<accession>A0A6N6MIS2</accession>
<dbReference type="RefSeq" id="WP_150937179.1">
    <property type="nucleotide sequence ID" value="NZ_WAAT01000028.1"/>
</dbReference>
<gene>
    <name evidence="1" type="ORF">F6U93_04285</name>
</gene>
<organism evidence="1 2">
    <name type="scientific">Pseudotamlana haliotis</name>
    <dbReference type="NCBI Taxonomy" id="2614804"/>
    <lineage>
        <taxon>Bacteria</taxon>
        <taxon>Pseudomonadati</taxon>
        <taxon>Bacteroidota</taxon>
        <taxon>Flavobacteriia</taxon>
        <taxon>Flavobacteriales</taxon>
        <taxon>Flavobacteriaceae</taxon>
        <taxon>Pseudotamlana</taxon>
    </lineage>
</organism>
<name>A0A6N6MIS2_9FLAO</name>
<proteinExistence type="predicted"/>